<evidence type="ECO:0000256" key="7">
    <source>
        <dbReference type="ARBA" id="ARBA00041867"/>
    </source>
</evidence>
<dbReference type="InterPro" id="IPR029063">
    <property type="entry name" value="SAM-dependent_MTases_sf"/>
</dbReference>
<dbReference type="CDD" id="cd02440">
    <property type="entry name" value="AdoMet_MTases"/>
    <property type="match status" value="1"/>
</dbReference>
<dbReference type="SUPFAM" id="SSF53335">
    <property type="entry name" value="S-adenosyl-L-methionine-dependent methyltransferases"/>
    <property type="match status" value="1"/>
</dbReference>
<keyword evidence="2" id="KW-0963">Cytoplasm</keyword>
<organism evidence="9 10">
    <name type="scientific">Carpinus fangiana</name>
    <dbReference type="NCBI Taxonomy" id="176857"/>
    <lineage>
        <taxon>Eukaryota</taxon>
        <taxon>Viridiplantae</taxon>
        <taxon>Streptophyta</taxon>
        <taxon>Embryophyta</taxon>
        <taxon>Tracheophyta</taxon>
        <taxon>Spermatophyta</taxon>
        <taxon>Magnoliopsida</taxon>
        <taxon>eudicotyledons</taxon>
        <taxon>Gunneridae</taxon>
        <taxon>Pentapetalae</taxon>
        <taxon>rosids</taxon>
        <taxon>fabids</taxon>
        <taxon>Fagales</taxon>
        <taxon>Betulaceae</taxon>
        <taxon>Carpinus</taxon>
    </lineage>
</organism>
<dbReference type="Pfam" id="PF06325">
    <property type="entry name" value="PrmA"/>
    <property type="match status" value="1"/>
</dbReference>
<proteinExistence type="inferred from homology"/>
<accession>A0A5N6RV46</accession>
<evidence type="ECO:0000256" key="3">
    <source>
        <dbReference type="ARBA" id="ARBA00022603"/>
    </source>
</evidence>
<keyword evidence="4" id="KW-0808">Transferase</keyword>
<evidence type="ECO:0000256" key="1">
    <source>
        <dbReference type="ARBA" id="ARBA00009741"/>
    </source>
</evidence>
<dbReference type="PANTHER" id="PTHR43648:SF1">
    <property type="entry name" value="ELECTRON TRANSFER FLAVOPROTEIN BETA SUBUNIT LYSINE METHYLTRANSFERASE"/>
    <property type="match status" value="1"/>
</dbReference>
<protein>
    <recommendedName>
        <fullName evidence="8">ETFB lysine methyltransferase</fullName>
    </recommendedName>
    <alternativeName>
        <fullName evidence="7">Protein N-lysine methyltransferase METTL20</fullName>
    </alternativeName>
</protein>
<keyword evidence="5" id="KW-0949">S-adenosyl-L-methionine</keyword>
<dbReference type="EMBL" id="CM017328">
    <property type="protein sequence ID" value="KAE8125787.1"/>
    <property type="molecule type" value="Genomic_DNA"/>
</dbReference>
<evidence type="ECO:0000256" key="2">
    <source>
        <dbReference type="ARBA" id="ARBA00022490"/>
    </source>
</evidence>
<dbReference type="GO" id="GO:0016279">
    <property type="term" value="F:protein-lysine N-methyltransferase activity"/>
    <property type="evidence" value="ECO:0007669"/>
    <property type="project" value="TreeGrafter"/>
</dbReference>
<gene>
    <name evidence="9" type="ORF">FH972_020561</name>
</gene>
<reference evidence="9 10" key="1">
    <citation type="submission" date="2019-06" db="EMBL/GenBank/DDBJ databases">
        <title>A chromosomal-level reference genome of Carpinus fangiana (Coryloideae, Betulaceae).</title>
        <authorList>
            <person name="Yang X."/>
            <person name="Wang Z."/>
            <person name="Zhang L."/>
            <person name="Hao G."/>
            <person name="Liu J."/>
            <person name="Yang Y."/>
        </authorList>
    </citation>
    <scope>NUCLEOTIDE SEQUENCE [LARGE SCALE GENOMIC DNA]</scope>
    <source>
        <strain evidence="9">Cfa_2016G</strain>
        <tissue evidence="9">Leaf</tissue>
    </source>
</reference>
<keyword evidence="10" id="KW-1185">Reference proteome</keyword>
<sequence>MSASFSHFFKRLSCTLPRRRLIHPSPSPLTLFLTSHRVKEPSSCIPGSVTAKLSTSSCSPTKTESFTSSYLSVHIRCPKEVADMLSEALLCFGASSITMDEEDASENSDKISMESIFPEGKDVNVCISRAAKSIGLKEIPHYEVKMGEQYDWIKKTQESFHPVEVIEGVWVVPEWITPPDVQATNIILNPGLAFGTGEHPTTKMCLLLLHSLIKGGELVLDYGTGSGVLAIAALKFGAALSVGIDVDPQAITSACQNASLNNIRPEKMQLHLVPGNACPPSINERTCGVVEEQKSNGMGVICGTEEYDVVIANILLNPLLDLADNIVSYAKHGAVVGLSGILSEQVPYIIERYSPFLEGISVSETDDWACVSGRKKRKSC</sequence>
<dbReference type="PANTHER" id="PTHR43648">
    <property type="entry name" value="ELECTRON TRANSFER FLAVOPROTEIN BETA SUBUNIT LYSINE METHYLTRANSFERASE"/>
    <property type="match status" value="1"/>
</dbReference>
<dbReference type="HAMAP" id="MF_00735">
    <property type="entry name" value="Methyltr_PrmA"/>
    <property type="match status" value="1"/>
</dbReference>
<evidence type="ECO:0000313" key="10">
    <source>
        <dbReference type="Proteomes" id="UP000327013"/>
    </source>
</evidence>
<comment type="similarity">
    <text evidence="1">Belongs to the methyltransferase superfamily. PrmA family.</text>
</comment>
<keyword evidence="3" id="KW-0489">Methyltransferase</keyword>
<dbReference type="Proteomes" id="UP000327013">
    <property type="component" value="Chromosome 8"/>
</dbReference>
<dbReference type="OrthoDB" id="419617at2759"/>
<evidence type="ECO:0000256" key="8">
    <source>
        <dbReference type="ARBA" id="ARBA00042266"/>
    </source>
</evidence>
<name>A0A5N6RV46_9ROSI</name>
<dbReference type="InterPro" id="IPR050078">
    <property type="entry name" value="Ribosomal_L11_MeTrfase_PrmA"/>
</dbReference>
<evidence type="ECO:0000313" key="9">
    <source>
        <dbReference type="EMBL" id="KAE8125787.1"/>
    </source>
</evidence>
<comment type="similarity">
    <text evidence="6">Belongs to the methyltransferase superfamily. ETFBKMT family.</text>
</comment>
<dbReference type="AlphaFoldDB" id="A0A5N6RV46"/>
<dbReference type="GO" id="GO:0005739">
    <property type="term" value="C:mitochondrion"/>
    <property type="evidence" value="ECO:0007669"/>
    <property type="project" value="TreeGrafter"/>
</dbReference>
<dbReference type="Gene3D" id="3.40.50.150">
    <property type="entry name" value="Vaccinia Virus protein VP39"/>
    <property type="match status" value="1"/>
</dbReference>
<evidence type="ECO:0000256" key="5">
    <source>
        <dbReference type="ARBA" id="ARBA00022691"/>
    </source>
</evidence>
<dbReference type="GO" id="GO:0032259">
    <property type="term" value="P:methylation"/>
    <property type="evidence" value="ECO:0007669"/>
    <property type="project" value="UniProtKB-KW"/>
</dbReference>
<evidence type="ECO:0000256" key="6">
    <source>
        <dbReference type="ARBA" id="ARBA00037932"/>
    </source>
</evidence>
<evidence type="ECO:0000256" key="4">
    <source>
        <dbReference type="ARBA" id="ARBA00022679"/>
    </source>
</evidence>
<dbReference type="InterPro" id="IPR004498">
    <property type="entry name" value="Ribosomal_PrmA_MeTrfase"/>
</dbReference>